<evidence type="ECO:0000313" key="12">
    <source>
        <dbReference type="EMBL" id="QDQ73406.1"/>
    </source>
</evidence>
<keyword evidence="4" id="KW-0488">Methylation</keyword>
<dbReference type="SUPFAM" id="SSF54523">
    <property type="entry name" value="Pili subunits"/>
    <property type="match status" value="1"/>
</dbReference>
<keyword evidence="8" id="KW-0472">Membrane</keyword>
<gene>
    <name evidence="12" type="ORF">FNZ56_05750</name>
</gene>
<evidence type="ECO:0000313" key="13">
    <source>
        <dbReference type="Proteomes" id="UP000315891"/>
    </source>
</evidence>
<evidence type="ECO:0000256" key="8">
    <source>
        <dbReference type="ARBA" id="ARBA00023136"/>
    </source>
</evidence>
<dbReference type="OrthoDB" id="6039229at2"/>
<dbReference type="Pfam" id="PF07963">
    <property type="entry name" value="N_methyl"/>
    <property type="match status" value="1"/>
</dbReference>
<reference evidence="12 13" key="1">
    <citation type="submission" date="2019-07" db="EMBL/GenBank/DDBJ databases">
        <title>Lysobacter weifangensis sp. nov., isolated from bensulfuron-methyl contaminated farmland soil.</title>
        <authorList>
            <person name="Zhao H."/>
        </authorList>
    </citation>
    <scope>NUCLEOTIDE SEQUENCE [LARGE SCALE GENOMIC DNA]</scope>
    <source>
        <strain evidence="12 13">CC-Bw-6</strain>
    </source>
</reference>
<keyword evidence="3" id="KW-1003">Cell membrane</keyword>
<proteinExistence type="inferred from homology"/>
<comment type="similarity">
    <text evidence="9">Belongs to the GSP H family.</text>
</comment>
<dbReference type="Pfam" id="PF12019">
    <property type="entry name" value="GspH"/>
    <property type="match status" value="1"/>
</dbReference>
<dbReference type="Gene3D" id="3.55.40.10">
    <property type="entry name" value="minor pseudopilin epsh domain"/>
    <property type="match status" value="1"/>
</dbReference>
<dbReference type="EMBL" id="CP041742">
    <property type="protein sequence ID" value="QDQ73406.1"/>
    <property type="molecule type" value="Genomic_DNA"/>
</dbReference>
<dbReference type="NCBIfam" id="TIGR02532">
    <property type="entry name" value="IV_pilin_GFxxxE"/>
    <property type="match status" value="1"/>
</dbReference>
<dbReference type="GO" id="GO:0015627">
    <property type="term" value="C:type II protein secretion system complex"/>
    <property type="evidence" value="ECO:0007669"/>
    <property type="project" value="InterPro"/>
</dbReference>
<evidence type="ECO:0000256" key="4">
    <source>
        <dbReference type="ARBA" id="ARBA00022481"/>
    </source>
</evidence>
<keyword evidence="13" id="KW-1185">Reference proteome</keyword>
<name>A0A516V4F1_9GAMM</name>
<keyword evidence="7" id="KW-1133">Transmembrane helix</keyword>
<keyword evidence="5" id="KW-0997">Cell inner membrane</keyword>
<dbReference type="GO" id="GO:0005886">
    <property type="term" value="C:plasma membrane"/>
    <property type="evidence" value="ECO:0007669"/>
    <property type="project" value="UniProtKB-SubCell"/>
</dbReference>
<organism evidence="12 13">
    <name type="scientific">Pseudoluteimonas lycopersici</name>
    <dbReference type="NCBI Taxonomy" id="1324796"/>
    <lineage>
        <taxon>Bacteria</taxon>
        <taxon>Pseudomonadati</taxon>
        <taxon>Pseudomonadota</taxon>
        <taxon>Gammaproteobacteria</taxon>
        <taxon>Lysobacterales</taxon>
        <taxon>Lysobacteraceae</taxon>
        <taxon>Pseudoluteimonas</taxon>
    </lineage>
</organism>
<keyword evidence="6" id="KW-0812">Transmembrane</keyword>
<dbReference type="InterPro" id="IPR045584">
    <property type="entry name" value="Pilin-like"/>
</dbReference>
<evidence type="ECO:0000259" key="11">
    <source>
        <dbReference type="Pfam" id="PF12019"/>
    </source>
</evidence>
<dbReference type="InterPro" id="IPR012902">
    <property type="entry name" value="N_methyl_site"/>
</dbReference>
<dbReference type="GO" id="GO:0015628">
    <property type="term" value="P:protein secretion by the type II secretion system"/>
    <property type="evidence" value="ECO:0007669"/>
    <property type="project" value="InterPro"/>
</dbReference>
<dbReference type="Proteomes" id="UP000315891">
    <property type="component" value="Chromosome"/>
</dbReference>
<evidence type="ECO:0000256" key="10">
    <source>
        <dbReference type="ARBA" id="ARBA00030775"/>
    </source>
</evidence>
<evidence type="ECO:0000256" key="1">
    <source>
        <dbReference type="ARBA" id="ARBA00004377"/>
    </source>
</evidence>
<dbReference type="AlphaFoldDB" id="A0A516V4F1"/>
<evidence type="ECO:0000256" key="9">
    <source>
        <dbReference type="ARBA" id="ARBA00025772"/>
    </source>
</evidence>
<protein>
    <recommendedName>
        <fullName evidence="2">Type II secretion system protein H</fullName>
    </recommendedName>
    <alternativeName>
        <fullName evidence="10">General secretion pathway protein H</fullName>
    </alternativeName>
</protein>
<dbReference type="InterPro" id="IPR022346">
    <property type="entry name" value="T2SS_GspH"/>
</dbReference>
<accession>A0A516V4F1</accession>
<evidence type="ECO:0000256" key="2">
    <source>
        <dbReference type="ARBA" id="ARBA00021549"/>
    </source>
</evidence>
<evidence type="ECO:0000256" key="6">
    <source>
        <dbReference type="ARBA" id="ARBA00022692"/>
    </source>
</evidence>
<sequence length="217" mass="22950">MAESCLRVCRPRFRGGDMSRRSRKTSRLRAERGFTMVELMMTLIVLGTLAALAVPSFMNLIRGNRLTSSANEMVAMLQTARLAAVSNRASVSVCPTTNGTDCTTALGSRWIAVMTKDGATTVLRDSTLHPSVEVKTSPSLSGAGGTNKNKFTFLPSGFSKAGTSDGGTLALCVPELRGNNNDLDVSTSVGRINTCRRPATKACTAPTNTPANNCANN</sequence>
<feature type="domain" description="General secretion pathway GspH" evidence="11">
    <location>
        <begin position="70"/>
        <end position="185"/>
    </location>
</feature>
<evidence type="ECO:0000256" key="3">
    <source>
        <dbReference type="ARBA" id="ARBA00022475"/>
    </source>
</evidence>
<evidence type="ECO:0000256" key="7">
    <source>
        <dbReference type="ARBA" id="ARBA00022989"/>
    </source>
</evidence>
<evidence type="ECO:0000256" key="5">
    <source>
        <dbReference type="ARBA" id="ARBA00022519"/>
    </source>
</evidence>
<comment type="subcellular location">
    <subcellularLocation>
        <location evidence="1">Cell inner membrane</location>
        <topology evidence="1">Single-pass membrane protein</topology>
    </subcellularLocation>
</comment>